<dbReference type="GO" id="GO:0004601">
    <property type="term" value="F:peroxidase activity"/>
    <property type="evidence" value="ECO:0007669"/>
    <property type="project" value="UniProtKB-ARBA"/>
</dbReference>
<dbReference type="PROSITE" id="PS50405">
    <property type="entry name" value="GST_CTER"/>
    <property type="match status" value="1"/>
</dbReference>
<comment type="caution">
    <text evidence="6">The sequence shown here is derived from an EMBL/GenBank/DDBJ whole genome shotgun (WGS) entry which is preliminary data.</text>
</comment>
<dbReference type="PANTHER" id="PTHR44051">
    <property type="entry name" value="GLUTATHIONE S-TRANSFERASE-RELATED"/>
    <property type="match status" value="1"/>
</dbReference>
<evidence type="ECO:0000259" key="5">
    <source>
        <dbReference type="PROSITE" id="PS50405"/>
    </source>
</evidence>
<dbReference type="InterPro" id="IPR040079">
    <property type="entry name" value="Glutathione_S-Trfase"/>
</dbReference>
<name>A0A547PHZ0_9RHOB</name>
<organism evidence="6 7">
    <name type="scientific">Palleronia caenipelagi</name>
    <dbReference type="NCBI Taxonomy" id="2489174"/>
    <lineage>
        <taxon>Bacteria</taxon>
        <taxon>Pseudomonadati</taxon>
        <taxon>Pseudomonadota</taxon>
        <taxon>Alphaproteobacteria</taxon>
        <taxon>Rhodobacterales</taxon>
        <taxon>Roseobacteraceae</taxon>
        <taxon>Palleronia</taxon>
    </lineage>
</organism>
<keyword evidence="7" id="KW-1185">Reference proteome</keyword>
<dbReference type="PROSITE" id="PS50404">
    <property type="entry name" value="GST_NTER"/>
    <property type="match status" value="1"/>
</dbReference>
<keyword evidence="2 6" id="KW-0808">Transferase</keyword>
<dbReference type="EMBL" id="VFSV01000119">
    <property type="protein sequence ID" value="TRD13664.1"/>
    <property type="molecule type" value="Genomic_DNA"/>
</dbReference>
<dbReference type="AlphaFoldDB" id="A0A547PHZ0"/>
<dbReference type="InterPro" id="IPR004045">
    <property type="entry name" value="Glutathione_S-Trfase_N"/>
</dbReference>
<dbReference type="SFLD" id="SFLDG00358">
    <property type="entry name" value="Main_(cytGST)"/>
    <property type="match status" value="1"/>
</dbReference>
<dbReference type="SFLD" id="SFLDG01150">
    <property type="entry name" value="Main.1:_Beta-like"/>
    <property type="match status" value="1"/>
</dbReference>
<protein>
    <recommendedName>
        <fullName evidence="1">glutathione transferase</fullName>
        <ecNumber evidence="1">2.5.1.18</ecNumber>
    </recommendedName>
</protein>
<dbReference type="Proteomes" id="UP000318590">
    <property type="component" value="Unassembled WGS sequence"/>
</dbReference>
<dbReference type="GO" id="GO:0004364">
    <property type="term" value="F:glutathione transferase activity"/>
    <property type="evidence" value="ECO:0007669"/>
    <property type="project" value="UniProtKB-EC"/>
</dbReference>
<evidence type="ECO:0000259" key="4">
    <source>
        <dbReference type="PROSITE" id="PS50404"/>
    </source>
</evidence>
<dbReference type="Gene3D" id="1.20.1050.10">
    <property type="match status" value="1"/>
</dbReference>
<dbReference type="Pfam" id="PF00043">
    <property type="entry name" value="GST_C"/>
    <property type="match status" value="1"/>
</dbReference>
<evidence type="ECO:0000256" key="3">
    <source>
        <dbReference type="ARBA" id="ARBA00047960"/>
    </source>
</evidence>
<dbReference type="Pfam" id="PF13409">
    <property type="entry name" value="GST_N_2"/>
    <property type="match status" value="1"/>
</dbReference>
<evidence type="ECO:0000256" key="2">
    <source>
        <dbReference type="ARBA" id="ARBA00022679"/>
    </source>
</evidence>
<comment type="catalytic activity">
    <reaction evidence="3">
        <text>RX + glutathione = an S-substituted glutathione + a halide anion + H(+)</text>
        <dbReference type="Rhea" id="RHEA:16437"/>
        <dbReference type="ChEBI" id="CHEBI:15378"/>
        <dbReference type="ChEBI" id="CHEBI:16042"/>
        <dbReference type="ChEBI" id="CHEBI:17792"/>
        <dbReference type="ChEBI" id="CHEBI:57925"/>
        <dbReference type="ChEBI" id="CHEBI:90779"/>
        <dbReference type="EC" id="2.5.1.18"/>
    </reaction>
</comment>
<dbReference type="SUPFAM" id="SSF52833">
    <property type="entry name" value="Thioredoxin-like"/>
    <property type="match status" value="1"/>
</dbReference>
<proteinExistence type="predicted"/>
<dbReference type="InterPro" id="IPR036249">
    <property type="entry name" value="Thioredoxin-like_sf"/>
</dbReference>
<dbReference type="InterPro" id="IPR004046">
    <property type="entry name" value="GST_C"/>
</dbReference>
<sequence length="213" mass="24374">MLTIHHLAESQSERIVWLCEELGLDYEFRRYERDPDTKLAPREYRNLHPAGTAPVVTDQDQAMAESGAIMEYLIARYGDGKLAPDPDSHDFSRYKFWMHYANGSFTAAGLTLLVANMLGRNKSNETVEGLLDRYSRGFDLVEDQLGRTDYLAGERFTPADIIMLYPLSNLRKGLDVSLDKYPNLARYLIRLSERPAYQRMVKTIAPDPDPIHT</sequence>
<evidence type="ECO:0000313" key="7">
    <source>
        <dbReference type="Proteomes" id="UP000318590"/>
    </source>
</evidence>
<evidence type="ECO:0000256" key="1">
    <source>
        <dbReference type="ARBA" id="ARBA00012452"/>
    </source>
</evidence>
<reference evidence="6 7" key="1">
    <citation type="submission" date="2019-06" db="EMBL/GenBank/DDBJ databases">
        <title>Paenimaribius caenipelagi gen. nov., sp. nov., isolated from a tidal flat.</title>
        <authorList>
            <person name="Yoon J.-H."/>
        </authorList>
    </citation>
    <scope>NUCLEOTIDE SEQUENCE [LARGE SCALE GENOMIC DNA]</scope>
    <source>
        <strain evidence="6 7">JBTF-M29</strain>
    </source>
</reference>
<dbReference type="PANTHER" id="PTHR44051:SF9">
    <property type="entry name" value="GLUTATHIONE S-TRANSFERASE 1"/>
    <property type="match status" value="1"/>
</dbReference>
<evidence type="ECO:0000313" key="6">
    <source>
        <dbReference type="EMBL" id="TRD13664.1"/>
    </source>
</evidence>
<accession>A0A547PHZ0</accession>
<dbReference type="InterPro" id="IPR036282">
    <property type="entry name" value="Glutathione-S-Trfase_C_sf"/>
</dbReference>
<dbReference type="GO" id="GO:0005737">
    <property type="term" value="C:cytoplasm"/>
    <property type="evidence" value="ECO:0007669"/>
    <property type="project" value="UniProtKB-ARBA"/>
</dbReference>
<dbReference type="InterPro" id="IPR010987">
    <property type="entry name" value="Glutathione-S-Trfase_C-like"/>
</dbReference>
<dbReference type="SUPFAM" id="SSF47616">
    <property type="entry name" value="GST C-terminal domain-like"/>
    <property type="match status" value="1"/>
</dbReference>
<feature type="domain" description="GST C-terminal" evidence="5">
    <location>
        <begin position="87"/>
        <end position="210"/>
    </location>
</feature>
<dbReference type="SFLD" id="SFLDS00019">
    <property type="entry name" value="Glutathione_Transferase_(cytos"/>
    <property type="match status" value="1"/>
</dbReference>
<dbReference type="EC" id="2.5.1.18" evidence="1"/>
<feature type="domain" description="GST N-terminal" evidence="4">
    <location>
        <begin position="1"/>
        <end position="81"/>
    </location>
</feature>
<dbReference type="RefSeq" id="WP_142836396.1">
    <property type="nucleotide sequence ID" value="NZ_VFSV01000119.1"/>
</dbReference>
<gene>
    <name evidence="6" type="ORF">FEV53_20105</name>
</gene>
<dbReference type="FunFam" id="3.40.30.10:FF:000156">
    <property type="entry name" value="Glutathione S-transferase 1"/>
    <property type="match status" value="1"/>
</dbReference>
<dbReference type="Gene3D" id="3.40.30.10">
    <property type="entry name" value="Glutaredoxin"/>
    <property type="match status" value="1"/>
</dbReference>
<dbReference type="CDD" id="cd03046">
    <property type="entry name" value="GST_N_GTT1_like"/>
    <property type="match status" value="1"/>
</dbReference>
<dbReference type="OrthoDB" id="9810080at2"/>